<reference evidence="1 2" key="1">
    <citation type="submission" date="2019-02" db="EMBL/GenBank/DDBJ databases">
        <authorList>
            <person name="Bushhouse D.Z."/>
            <person name="Wolyniak M.J."/>
            <person name="Fryberger R."/>
            <person name="Garlena R.A."/>
            <person name="Russell D.A."/>
            <person name="Pope W.H."/>
            <person name="Deborah J.-S."/>
            <person name="Hatfull G.F."/>
        </authorList>
    </citation>
    <scope>NUCLEOTIDE SEQUENCE [LARGE SCALE GENOMIC DNA]</scope>
</reference>
<gene>
    <name evidence="1" type="primary">8</name>
    <name evidence="1" type="ORF">SEA_WHABIGAIL7_8</name>
</gene>
<protein>
    <submittedName>
        <fullName evidence="1">Uncharacterized protein</fullName>
    </submittedName>
</protein>
<evidence type="ECO:0000313" key="2">
    <source>
        <dbReference type="Proteomes" id="UP000293207"/>
    </source>
</evidence>
<evidence type="ECO:0000313" key="1">
    <source>
        <dbReference type="EMBL" id="QBI96512.1"/>
    </source>
</evidence>
<name>A0A481VRT8_9CAUD</name>
<dbReference type="Proteomes" id="UP000293207">
    <property type="component" value="Genome"/>
</dbReference>
<accession>A0A481VRT8</accession>
<sequence length="104" mass="11057">MSRARYIVQAATLESPSVAYFLEGSDFPPVTTVEGRQQLTAALQALVASIIDAGGTVYVVGVNLQSDLIVPTGQTAEVQKLQMVYGDYSDFSAVFDLVGPLEEA</sequence>
<organism evidence="1 2">
    <name type="scientific">Mycobacterium phage Whabigail7</name>
    <dbReference type="NCBI Taxonomy" id="2530156"/>
    <lineage>
        <taxon>Viruses</taxon>
        <taxon>Duplodnaviria</taxon>
        <taxon>Heunggongvirae</taxon>
        <taxon>Uroviricota</taxon>
        <taxon>Caudoviricetes</taxon>
        <taxon>Turbidovirus</taxon>
        <taxon>Turbidovirus turbido</taxon>
    </lineage>
</organism>
<dbReference type="EMBL" id="MK524491">
    <property type="protein sequence ID" value="QBI96512.1"/>
    <property type="molecule type" value="Genomic_DNA"/>
</dbReference>
<proteinExistence type="predicted"/>